<gene>
    <name evidence="1" type="ORF">BDDG_11733</name>
</gene>
<reference evidence="1" key="1">
    <citation type="submission" date="2010-03" db="EMBL/GenBank/DDBJ databases">
        <title>Annotation of Blastomyces dermatitidis strain ATCC 18188.</title>
        <authorList>
            <consortium name="The Broad Institute Genome Sequencing Platform"/>
            <consortium name="Broad Institute Genome Sequencing Center for Infectious Disease."/>
            <person name="Cuomo C."/>
            <person name="Klein B."/>
            <person name="Sullivan T."/>
            <person name="Heitman J."/>
            <person name="Young S."/>
            <person name="Zeng Q."/>
            <person name="Gargeya S."/>
            <person name="Alvarado L."/>
            <person name="Berlin A.M."/>
            <person name="Chapman S.B."/>
            <person name="Chen Z."/>
            <person name="Freedman E."/>
            <person name="Gellesch M."/>
            <person name="Goldberg J."/>
            <person name="Griggs A."/>
            <person name="Gujja S."/>
            <person name="Heilman E."/>
            <person name="Heiman D."/>
            <person name="Howarth C."/>
            <person name="Mehta T."/>
            <person name="Neiman D."/>
            <person name="Pearson M."/>
            <person name="Roberts A."/>
            <person name="Saif S."/>
            <person name="Shea T."/>
            <person name="Shenoy N."/>
            <person name="Sisk P."/>
            <person name="Stolte C."/>
            <person name="Sykes S."/>
            <person name="White J."/>
            <person name="Yandava C."/>
            <person name="Haas B."/>
            <person name="Nusbaum C."/>
            <person name="Birren B."/>
        </authorList>
    </citation>
    <scope>NUCLEOTIDE SEQUENCE</scope>
    <source>
        <strain evidence="1">ATCC 18188</strain>
    </source>
</reference>
<organism evidence="1">
    <name type="scientific">Ajellomyces dermatitidis (strain ATCC 18188 / CBS 674.68)</name>
    <name type="common">Blastomyces dermatitidis</name>
    <dbReference type="NCBI Taxonomy" id="653446"/>
    <lineage>
        <taxon>Eukaryota</taxon>
        <taxon>Fungi</taxon>
        <taxon>Dikarya</taxon>
        <taxon>Ascomycota</taxon>
        <taxon>Pezizomycotina</taxon>
        <taxon>Eurotiomycetes</taxon>
        <taxon>Eurotiomycetidae</taxon>
        <taxon>Onygenales</taxon>
        <taxon>Ajellomycetaceae</taxon>
        <taxon>Blastomyces</taxon>
    </lineage>
</organism>
<proteinExistence type="predicted"/>
<protein>
    <submittedName>
        <fullName evidence="1">Uncharacterized protein</fullName>
    </submittedName>
</protein>
<accession>A0A0J9EL22</accession>
<name>A0A0J9EL22_AJEDA</name>
<sequence>MSTELEFVNYYCDLPTYQTPAIAARWGAKCVARGGSRLSKWGSQQSGLDLEVEGSRLCFASTLQTAKLHMTTIGMHQGILKTRSISVCFMHRSAVFPGCTKIQLVT</sequence>
<dbReference type="AlphaFoldDB" id="A0A0J9EL22"/>
<dbReference type="EMBL" id="GG749411">
    <property type="protein sequence ID" value="KMW66812.1"/>
    <property type="molecule type" value="Genomic_DNA"/>
</dbReference>
<dbReference type="Proteomes" id="UP000007802">
    <property type="component" value="Unassembled WGS sequence"/>
</dbReference>
<evidence type="ECO:0000313" key="1">
    <source>
        <dbReference type="EMBL" id="KMW66812.1"/>
    </source>
</evidence>